<dbReference type="Proteomes" id="UP000194577">
    <property type="component" value="Unassembled WGS sequence"/>
</dbReference>
<organism evidence="1 2">
    <name type="scientific">Actinomyces ruminis</name>
    <dbReference type="NCBI Taxonomy" id="1937003"/>
    <lineage>
        <taxon>Bacteria</taxon>
        <taxon>Bacillati</taxon>
        <taxon>Actinomycetota</taxon>
        <taxon>Actinomycetes</taxon>
        <taxon>Actinomycetales</taxon>
        <taxon>Actinomycetaceae</taxon>
        <taxon>Actinomyces</taxon>
    </lineage>
</organism>
<dbReference type="Pfam" id="PF19786">
    <property type="entry name" value="DUF6270"/>
    <property type="match status" value="1"/>
</dbReference>
<reference evidence="1 2" key="1">
    <citation type="submission" date="2017-10" db="EMBL/GenBank/DDBJ databases">
        <title>Draft genome sequence of cellulolytic Actinomyces sp CtC72 isolated from cattle rumen fluid.</title>
        <authorList>
            <person name="Joshi A.J."/>
            <person name="Vasudevan G."/>
            <person name="Lanjekar V.B."/>
            <person name="Hivarkar S."/>
            <person name="Engineer A."/>
            <person name="Pore S.D."/>
            <person name="Dhakephalkar P.K."/>
            <person name="Dagar S."/>
        </authorList>
    </citation>
    <scope>NUCLEOTIDE SEQUENCE [LARGE SCALE GENOMIC DNA]</scope>
    <source>
        <strain evidence="2">CtC72</strain>
    </source>
</reference>
<accession>A0ABX4MAH8</accession>
<dbReference type="InterPro" id="IPR046237">
    <property type="entry name" value="DUF6270"/>
</dbReference>
<evidence type="ECO:0000313" key="1">
    <source>
        <dbReference type="EMBL" id="PHP52430.1"/>
    </source>
</evidence>
<comment type="caution">
    <text evidence="1">The sequence shown here is derived from an EMBL/GenBank/DDBJ whole genome shotgun (WGS) entry which is preliminary data.</text>
</comment>
<gene>
    <name evidence="1" type="ORF">BW737_009340</name>
</gene>
<protein>
    <submittedName>
        <fullName evidence="1">Uncharacterized protein</fullName>
    </submittedName>
</protein>
<dbReference type="EMBL" id="MTPX02000045">
    <property type="protein sequence ID" value="PHP52430.1"/>
    <property type="molecule type" value="Genomic_DNA"/>
</dbReference>
<name>A0ABX4MAH8_9ACTO</name>
<proteinExistence type="predicted"/>
<evidence type="ECO:0000313" key="2">
    <source>
        <dbReference type="Proteomes" id="UP000194577"/>
    </source>
</evidence>
<sequence length="212" mass="23390">MVTNAGSDALGRFCNRMIPTLIDPDFGATSAFVTDSDNVERFNRLGDARLTGYLHSIAVSTDIKEEPMPDAGRTVSVFGSCVSRDTVEVLRRQGWRVGAYVARQSLLSAGSQAPAHALDLGGFDSAFVRRVHAEGLAGDRRSRLAAAAPDTDVLLWDIVMSGWACWNWPTSAWPAAHCCCRQRERWRTRTSRPLTCWQNSLRSHPQPASRTQ</sequence>
<keyword evidence="2" id="KW-1185">Reference proteome</keyword>